<gene>
    <name evidence="2" type="ORF">F5050DRAFT_1532446</name>
</gene>
<dbReference type="Pfam" id="PF00385">
    <property type="entry name" value="Chromo"/>
    <property type="match status" value="1"/>
</dbReference>
<dbReference type="SUPFAM" id="SSF54160">
    <property type="entry name" value="Chromo domain-like"/>
    <property type="match status" value="1"/>
</dbReference>
<proteinExistence type="predicted"/>
<dbReference type="EMBL" id="MU790611">
    <property type="protein sequence ID" value="KAJ3996493.1"/>
    <property type="molecule type" value="Genomic_DNA"/>
</dbReference>
<dbReference type="Proteomes" id="UP001163828">
    <property type="component" value="Unassembled WGS sequence"/>
</dbReference>
<keyword evidence="3" id="KW-1185">Reference proteome</keyword>
<protein>
    <recommendedName>
        <fullName evidence="1">Chromo domain-containing protein</fullName>
    </recommendedName>
</protein>
<name>A0ABQ8QDK8_9AGAR</name>
<dbReference type="Gene3D" id="2.40.50.40">
    <property type="match status" value="1"/>
</dbReference>
<evidence type="ECO:0000313" key="2">
    <source>
        <dbReference type="EMBL" id="KAJ3996493.1"/>
    </source>
</evidence>
<feature type="non-terminal residue" evidence="2">
    <location>
        <position position="1"/>
    </location>
</feature>
<evidence type="ECO:0000259" key="1">
    <source>
        <dbReference type="PROSITE" id="PS50013"/>
    </source>
</evidence>
<comment type="caution">
    <text evidence="2">The sequence shown here is derived from an EMBL/GenBank/DDBJ whole genome shotgun (WGS) entry which is preliminary data.</text>
</comment>
<reference evidence="2" key="1">
    <citation type="submission" date="2022-08" db="EMBL/GenBank/DDBJ databases">
        <authorList>
            <consortium name="DOE Joint Genome Institute"/>
            <person name="Min B."/>
            <person name="Riley R."/>
            <person name="Sierra-Patev S."/>
            <person name="Naranjo-Ortiz M."/>
            <person name="Looney B."/>
            <person name="Konkel Z."/>
            <person name="Slot J.C."/>
            <person name="Sakamoto Y."/>
            <person name="Steenwyk J.L."/>
            <person name="Rokas A."/>
            <person name="Carro J."/>
            <person name="Camarero S."/>
            <person name="Ferreira P."/>
            <person name="Molpeceres G."/>
            <person name="Ruiz-Duenas F.J."/>
            <person name="Serrano A."/>
            <person name="Henrissat B."/>
            <person name="Drula E."/>
            <person name="Hughes K.W."/>
            <person name="Mata J.L."/>
            <person name="Ishikawa N.K."/>
            <person name="Vargas-Isla R."/>
            <person name="Ushijima S."/>
            <person name="Smith C.A."/>
            <person name="Ahrendt S."/>
            <person name="Andreopoulos W."/>
            <person name="He G."/>
            <person name="Labutti K."/>
            <person name="Lipzen A."/>
            <person name="Ng V."/>
            <person name="Sandor L."/>
            <person name="Barry K."/>
            <person name="Martinez A.T."/>
            <person name="Xiao Y."/>
            <person name="Gibbons J.G."/>
            <person name="Terashima K."/>
            <person name="Hibbett D.S."/>
            <person name="Grigoriev I.V."/>
        </authorList>
    </citation>
    <scope>NUCLEOTIDE SEQUENCE</scope>
    <source>
        <strain evidence="2">TFB10827</strain>
    </source>
</reference>
<feature type="non-terminal residue" evidence="2">
    <location>
        <position position="70"/>
    </location>
</feature>
<dbReference type="InterPro" id="IPR016197">
    <property type="entry name" value="Chromo-like_dom_sf"/>
</dbReference>
<sequence>PHVDPLPFEISDASLNIQSIIDSCKIGQRYEYLIHWKDQPSSEGSWVSLSDIPDSFDELIDIFHLRHPRS</sequence>
<dbReference type="InterPro" id="IPR000953">
    <property type="entry name" value="Chromo/chromo_shadow_dom"/>
</dbReference>
<evidence type="ECO:0000313" key="3">
    <source>
        <dbReference type="Proteomes" id="UP001163828"/>
    </source>
</evidence>
<dbReference type="InterPro" id="IPR023780">
    <property type="entry name" value="Chromo_domain"/>
</dbReference>
<dbReference type="PROSITE" id="PS50013">
    <property type="entry name" value="CHROMO_2"/>
    <property type="match status" value="1"/>
</dbReference>
<dbReference type="SMART" id="SM00298">
    <property type="entry name" value="CHROMO"/>
    <property type="match status" value="1"/>
</dbReference>
<organism evidence="2 3">
    <name type="scientific">Lentinula boryana</name>
    <dbReference type="NCBI Taxonomy" id="40481"/>
    <lineage>
        <taxon>Eukaryota</taxon>
        <taxon>Fungi</taxon>
        <taxon>Dikarya</taxon>
        <taxon>Basidiomycota</taxon>
        <taxon>Agaricomycotina</taxon>
        <taxon>Agaricomycetes</taxon>
        <taxon>Agaricomycetidae</taxon>
        <taxon>Agaricales</taxon>
        <taxon>Marasmiineae</taxon>
        <taxon>Omphalotaceae</taxon>
        <taxon>Lentinula</taxon>
    </lineage>
</organism>
<feature type="domain" description="Chromo" evidence="1">
    <location>
        <begin position="15"/>
        <end position="70"/>
    </location>
</feature>
<dbReference type="CDD" id="cd00024">
    <property type="entry name" value="CD_CSD"/>
    <property type="match status" value="1"/>
</dbReference>
<accession>A0ABQ8QDK8</accession>